<accession>M2RSE3</accession>
<dbReference type="KEGG" id="bsc:COCSADRAFT_341479"/>
<feature type="compositionally biased region" description="Polar residues" evidence="1">
    <location>
        <begin position="177"/>
        <end position="188"/>
    </location>
</feature>
<gene>
    <name evidence="2" type="ORF">COCSADRAFT_341479</name>
</gene>
<organism evidence="2 3">
    <name type="scientific">Cochliobolus sativus (strain ND90Pr / ATCC 201652)</name>
    <name type="common">Common root rot and spot blotch fungus</name>
    <name type="synonym">Bipolaris sorokiniana</name>
    <dbReference type="NCBI Taxonomy" id="665912"/>
    <lineage>
        <taxon>Eukaryota</taxon>
        <taxon>Fungi</taxon>
        <taxon>Dikarya</taxon>
        <taxon>Ascomycota</taxon>
        <taxon>Pezizomycotina</taxon>
        <taxon>Dothideomycetes</taxon>
        <taxon>Pleosporomycetidae</taxon>
        <taxon>Pleosporales</taxon>
        <taxon>Pleosporineae</taxon>
        <taxon>Pleosporaceae</taxon>
        <taxon>Bipolaris</taxon>
    </lineage>
</organism>
<reference evidence="2 3" key="1">
    <citation type="journal article" date="2012" name="PLoS Pathog.">
        <title>Diverse lifestyles and strategies of plant pathogenesis encoded in the genomes of eighteen Dothideomycetes fungi.</title>
        <authorList>
            <person name="Ohm R.A."/>
            <person name="Feau N."/>
            <person name="Henrissat B."/>
            <person name="Schoch C.L."/>
            <person name="Horwitz B.A."/>
            <person name="Barry K.W."/>
            <person name="Condon B.J."/>
            <person name="Copeland A.C."/>
            <person name="Dhillon B."/>
            <person name="Glaser F."/>
            <person name="Hesse C.N."/>
            <person name="Kosti I."/>
            <person name="LaButti K."/>
            <person name="Lindquist E.A."/>
            <person name="Lucas S."/>
            <person name="Salamov A.A."/>
            <person name="Bradshaw R.E."/>
            <person name="Ciuffetti L."/>
            <person name="Hamelin R.C."/>
            <person name="Kema G.H.J."/>
            <person name="Lawrence C."/>
            <person name="Scott J.A."/>
            <person name="Spatafora J.W."/>
            <person name="Turgeon B.G."/>
            <person name="de Wit P.J.G.M."/>
            <person name="Zhong S."/>
            <person name="Goodwin S.B."/>
            <person name="Grigoriev I.V."/>
        </authorList>
    </citation>
    <scope>NUCLEOTIDE SEQUENCE [LARGE SCALE GENOMIC DNA]</scope>
    <source>
        <strain evidence="3">ND90Pr / ATCC 201652</strain>
    </source>
</reference>
<dbReference type="EMBL" id="KB445637">
    <property type="protein sequence ID" value="EMD69504.1"/>
    <property type="molecule type" value="Genomic_DNA"/>
</dbReference>
<reference evidence="3" key="2">
    <citation type="journal article" date="2013" name="PLoS Genet.">
        <title>Comparative genome structure, secondary metabolite, and effector coding capacity across Cochliobolus pathogens.</title>
        <authorList>
            <person name="Condon B.J."/>
            <person name="Leng Y."/>
            <person name="Wu D."/>
            <person name="Bushley K.E."/>
            <person name="Ohm R.A."/>
            <person name="Otillar R."/>
            <person name="Martin J."/>
            <person name="Schackwitz W."/>
            <person name="Grimwood J."/>
            <person name="MohdZainudin N."/>
            <person name="Xue C."/>
            <person name="Wang R."/>
            <person name="Manning V.A."/>
            <person name="Dhillon B."/>
            <person name="Tu Z.J."/>
            <person name="Steffenson B.J."/>
            <person name="Salamov A."/>
            <person name="Sun H."/>
            <person name="Lowry S."/>
            <person name="LaButti K."/>
            <person name="Han J."/>
            <person name="Copeland A."/>
            <person name="Lindquist E."/>
            <person name="Barry K."/>
            <person name="Schmutz J."/>
            <person name="Baker S.E."/>
            <person name="Ciuffetti L.M."/>
            <person name="Grigoriev I.V."/>
            <person name="Zhong S."/>
            <person name="Turgeon B.G."/>
        </authorList>
    </citation>
    <scope>NUCLEOTIDE SEQUENCE [LARGE SCALE GENOMIC DNA]</scope>
    <source>
        <strain evidence="3">ND90Pr / ATCC 201652</strain>
    </source>
</reference>
<keyword evidence="3" id="KW-1185">Reference proteome</keyword>
<dbReference type="GeneID" id="19137479"/>
<dbReference type="OrthoDB" id="3689292at2759"/>
<dbReference type="Proteomes" id="UP000016934">
    <property type="component" value="Unassembled WGS sequence"/>
</dbReference>
<dbReference type="AlphaFoldDB" id="M2RSE3"/>
<dbReference type="RefSeq" id="XP_007694812.1">
    <property type="nucleotide sequence ID" value="XM_007696622.1"/>
</dbReference>
<protein>
    <submittedName>
        <fullName evidence="2">Uncharacterized protein</fullName>
    </submittedName>
</protein>
<dbReference type="OMA" id="GWGRHAD"/>
<feature type="compositionally biased region" description="Pro residues" evidence="1">
    <location>
        <begin position="215"/>
        <end position="225"/>
    </location>
</feature>
<evidence type="ECO:0000313" key="3">
    <source>
        <dbReference type="Proteomes" id="UP000016934"/>
    </source>
</evidence>
<evidence type="ECO:0000256" key="1">
    <source>
        <dbReference type="SAM" id="MobiDB-lite"/>
    </source>
</evidence>
<feature type="region of interest" description="Disordered" evidence="1">
    <location>
        <begin position="177"/>
        <end position="225"/>
    </location>
</feature>
<proteinExistence type="predicted"/>
<evidence type="ECO:0000313" key="2">
    <source>
        <dbReference type="EMBL" id="EMD69504.1"/>
    </source>
</evidence>
<sequence>MRTLGGFAGLSCTAPDLTDAISARRAEEDLGKIPNKKVSGAKTKYTIPGLIVDAARSHRACLYELTSLQSSRTFSFASALCHCTMGMRLLKGDIHLQPPSVSVFTGRSAFGSAPRQHSQNMSYVSELGRAFDLFNNSSTLADKHFMQPILDGFRLHLGFEDRFQPWLRALSARQRATQRFASSSNRSSAGERGGWGRHADAHVQHDLTSPSRRPSLPPTNPVWCG</sequence>
<name>M2RSE3_COCSN</name>
<dbReference type="HOGENOM" id="CLU_1447420_0_0_1"/>